<proteinExistence type="predicted"/>
<protein>
    <submittedName>
        <fullName evidence="1">Uncharacterized protein</fullName>
    </submittedName>
</protein>
<accession>A0A0G4K020</accession>
<reference evidence="2" key="1">
    <citation type="submission" date="2015-01" db="EMBL/GenBank/DDBJ databases">
        <authorList>
            <person name="Paterson Steve"/>
        </authorList>
    </citation>
    <scope>NUCLEOTIDE SEQUENCE [LARGE SCALE GENOMIC DNA]</scope>
    <source>
        <strain evidence="2">OBR1</strain>
    </source>
</reference>
<keyword evidence="2" id="KW-1185">Reference proteome</keyword>
<evidence type="ECO:0000313" key="1">
    <source>
        <dbReference type="EMBL" id="CPR19834.1"/>
    </source>
</evidence>
<dbReference type="EMBL" id="CGIG01000001">
    <property type="protein sequence ID" value="CPR19834.1"/>
    <property type="molecule type" value="Genomic_DNA"/>
</dbReference>
<dbReference type="AlphaFoldDB" id="A0A0G4K020"/>
<name>A0A0G4K020_9GAMM</name>
<organism evidence="1 2">
    <name type="scientific">Brenneria goodwinii</name>
    <dbReference type="NCBI Taxonomy" id="1109412"/>
    <lineage>
        <taxon>Bacteria</taxon>
        <taxon>Pseudomonadati</taxon>
        <taxon>Pseudomonadota</taxon>
        <taxon>Gammaproteobacteria</taxon>
        <taxon>Enterobacterales</taxon>
        <taxon>Pectobacteriaceae</taxon>
        <taxon>Brenneria</taxon>
    </lineage>
</organism>
<gene>
    <name evidence="1" type="ORF">BN1221_03983</name>
</gene>
<evidence type="ECO:0000313" key="2">
    <source>
        <dbReference type="Proteomes" id="UP000044377"/>
    </source>
</evidence>
<dbReference type="Proteomes" id="UP000044377">
    <property type="component" value="Unassembled WGS sequence"/>
</dbReference>
<sequence>MQGNILVIMGFLLFCEIFSLYKENWHNLFQPADFDNGEYK</sequence>